<accession>A0ABY6ND33</accession>
<dbReference type="InterPro" id="IPR051218">
    <property type="entry name" value="Sec_MonoDiacylglyc_Lipase"/>
</dbReference>
<dbReference type="PANTHER" id="PTHR45856">
    <property type="entry name" value="ALPHA/BETA-HYDROLASES SUPERFAMILY PROTEIN"/>
    <property type="match status" value="1"/>
</dbReference>
<dbReference type="InterPro" id="IPR029058">
    <property type="entry name" value="AB_hydrolase_fold"/>
</dbReference>
<gene>
    <name evidence="2" type="ORF">LH706_01205</name>
</gene>
<evidence type="ECO:0000313" key="2">
    <source>
        <dbReference type="EMBL" id="UZF15122.1"/>
    </source>
</evidence>
<protein>
    <submittedName>
        <fullName evidence="2">Lipase family protein</fullName>
    </submittedName>
</protein>
<sequence length="325" mass="35799">MYQYAIHEVHRLASGLPSPLDDRNPIVRYLCALFAELAYYHVPQWEIDSKKRAKLVPCDAYRALVSRGRSTDLNTLLQQLDLPQGFAVADRGAVAVGLVLNRMLFIGFRGTQFLFDWKINLRSELVPVNARFRVRGPFVFSTVSGRLHAGFAEEAMRISSRVLDVIRDSQLGDIDHVFLTGHSLGGAVAAISENFIRLAPTSVCILGAPRYADLSAYVSLPDGPPTQIRRPGDIVPTVPPRVFGYAHHPYEFATNGATYIDPAPYSSSFGGIVRWARFLFSCVEPHKMEIYRNELGVTAGAQGAKSPLAPQQNLTVANIGASSDR</sequence>
<organism evidence="2">
    <name type="scientific">Ralstonia solanacearum</name>
    <name type="common">Pseudomonas solanacearum</name>
    <dbReference type="NCBI Taxonomy" id="305"/>
    <lineage>
        <taxon>Bacteria</taxon>
        <taxon>Pseudomonadati</taxon>
        <taxon>Pseudomonadota</taxon>
        <taxon>Betaproteobacteria</taxon>
        <taxon>Burkholderiales</taxon>
        <taxon>Burkholderiaceae</taxon>
        <taxon>Ralstonia</taxon>
        <taxon>Ralstonia solanacearum species complex</taxon>
    </lineage>
</organism>
<feature type="domain" description="Fungal lipase-type" evidence="1">
    <location>
        <begin position="105"/>
        <end position="242"/>
    </location>
</feature>
<proteinExistence type="predicted"/>
<name>A0ABY6ND33_RALSL</name>
<dbReference type="Pfam" id="PF01764">
    <property type="entry name" value="Lipase_3"/>
    <property type="match status" value="1"/>
</dbReference>
<dbReference type="PANTHER" id="PTHR45856:SF24">
    <property type="entry name" value="FUNGAL LIPASE-LIKE DOMAIN-CONTAINING PROTEIN"/>
    <property type="match status" value="1"/>
</dbReference>
<dbReference type="SUPFAM" id="SSF53474">
    <property type="entry name" value="alpha/beta-Hydrolases"/>
    <property type="match status" value="1"/>
</dbReference>
<dbReference type="InterPro" id="IPR002921">
    <property type="entry name" value="Fungal_lipase-type"/>
</dbReference>
<reference evidence="2" key="1">
    <citation type="submission" date="2021-10" db="EMBL/GenBank/DDBJ databases">
        <title>Complete genome sequences of five Ralstonia solancearum strains isolated from sunflower.</title>
        <authorList>
            <person name="She X."/>
            <person name="He Z."/>
        </authorList>
    </citation>
    <scope>NUCLEOTIDE SEQUENCE</scope>
    <source>
        <strain evidence="2">RS638</strain>
    </source>
</reference>
<dbReference type="CDD" id="cd00519">
    <property type="entry name" value="Lipase_3"/>
    <property type="match status" value="1"/>
</dbReference>
<dbReference type="EMBL" id="CP085043">
    <property type="protein sequence ID" value="UZF15122.1"/>
    <property type="molecule type" value="Genomic_DNA"/>
</dbReference>
<evidence type="ECO:0000259" key="1">
    <source>
        <dbReference type="Pfam" id="PF01764"/>
    </source>
</evidence>
<dbReference type="Gene3D" id="3.40.50.1820">
    <property type="entry name" value="alpha/beta hydrolase"/>
    <property type="match status" value="1"/>
</dbReference>